<keyword evidence="2" id="KW-1185">Reference proteome</keyword>
<dbReference type="EMBL" id="JBDQQU010000385">
    <property type="protein sequence ID" value="MEO3957628.1"/>
    <property type="molecule type" value="Genomic_DNA"/>
</dbReference>
<gene>
    <name evidence="1" type="ORF">ABH309_24615</name>
</gene>
<reference evidence="1 2" key="1">
    <citation type="submission" date="2024-05" db="EMBL/GenBank/DDBJ databases">
        <authorList>
            <person name="De Oliveira J.P."/>
            <person name="Noriler S.A."/>
            <person name="De Oliveira A.G."/>
            <person name="Sipoli D.S."/>
        </authorList>
    </citation>
    <scope>NUCLEOTIDE SEQUENCE [LARGE SCALE GENOMIC DNA]</scope>
    <source>
        <strain evidence="1 2">LABIM186</strain>
    </source>
</reference>
<dbReference type="Gene3D" id="3.40.50.1820">
    <property type="entry name" value="alpha/beta hydrolase"/>
    <property type="match status" value="1"/>
</dbReference>
<dbReference type="PRINTS" id="PR00724">
    <property type="entry name" value="CRBOXYPTASEC"/>
</dbReference>
<evidence type="ECO:0008006" key="3">
    <source>
        <dbReference type="Google" id="ProtNLM"/>
    </source>
</evidence>
<proteinExistence type="predicted"/>
<dbReference type="Pfam" id="PF00450">
    <property type="entry name" value="Peptidase_S10"/>
    <property type="match status" value="1"/>
</dbReference>
<name>A0ABV0HF17_9NEIS</name>
<dbReference type="InterPro" id="IPR029058">
    <property type="entry name" value="AB_hydrolase_fold"/>
</dbReference>
<organism evidence="1 2">
    <name type="scientific">Chromobacterium piscinae</name>
    <dbReference type="NCBI Taxonomy" id="686831"/>
    <lineage>
        <taxon>Bacteria</taxon>
        <taxon>Pseudomonadati</taxon>
        <taxon>Pseudomonadota</taxon>
        <taxon>Betaproteobacteria</taxon>
        <taxon>Neisseriales</taxon>
        <taxon>Chromobacteriaceae</taxon>
        <taxon>Chromobacterium</taxon>
    </lineage>
</organism>
<dbReference type="PANTHER" id="PTHR11802">
    <property type="entry name" value="SERINE PROTEASE FAMILY S10 SERINE CARBOXYPEPTIDASE"/>
    <property type="match status" value="1"/>
</dbReference>
<protein>
    <recommendedName>
        <fullName evidence="3">Serine carboxypeptidase</fullName>
    </recommendedName>
</protein>
<dbReference type="SUPFAM" id="SSF53474">
    <property type="entry name" value="alpha/beta-Hydrolases"/>
    <property type="match status" value="1"/>
</dbReference>
<comment type="caution">
    <text evidence="1">The sequence shown here is derived from an EMBL/GenBank/DDBJ whole genome shotgun (WGS) entry which is preliminary data.</text>
</comment>
<evidence type="ECO:0000313" key="2">
    <source>
        <dbReference type="Proteomes" id="UP001438292"/>
    </source>
</evidence>
<accession>A0ABV0HF17</accession>
<sequence length="425" mass="47605">MNVQSNPFLFESAALSHLPGFGAIRTTQLAGYLSVGDSAGGWLYFWFSEAGDHSEKAPLLVWINGDPEWTALHAMLDEHGPYLLDPSGRVYSNPFGWHHHANLLVIDQPLGQGLSFTTHPRYLPENHDEASQQLYHALQEFLLRWPRYRERDCYLFGNAAAAHSIVRLALRMQDGNSGGQPPIPLKGLGFGNPQLAPETQLPSHIEYAYQHRLINLDEKNRAQSMLDEFIRAYASPFALQRQSAGRIAIEINRFMQHCCGRDLRDIRHPPQTPSKTLGEYLKKPSVQQALRIDRRSNNELQPQSGLVAEAVWLENSSHLLLPLLDQLKVLFFHGECCMAGNYLGLDAWLNTQTGPQADALRQQKRQAWRPYGLAAGLIRSHGNLSQIIVQNAGLRVARDQPAAAQAMLRDFLSGGDSKNDTGIDR</sequence>
<evidence type="ECO:0000313" key="1">
    <source>
        <dbReference type="EMBL" id="MEO3957628.1"/>
    </source>
</evidence>
<dbReference type="Proteomes" id="UP001438292">
    <property type="component" value="Unassembled WGS sequence"/>
</dbReference>
<dbReference type="InterPro" id="IPR001563">
    <property type="entry name" value="Peptidase_S10"/>
</dbReference>
<dbReference type="RefSeq" id="WP_347779281.1">
    <property type="nucleotide sequence ID" value="NZ_JBDQQU010000385.1"/>
</dbReference>